<accession>A0A9R0JG40</accession>
<comment type="similarity">
    <text evidence="13">Belongs to the peptidase C19 family. UBP8 subfamily.</text>
</comment>
<evidence type="ECO:0000256" key="14">
    <source>
        <dbReference type="RuleBase" id="RU366025"/>
    </source>
</evidence>
<comment type="subcellular location">
    <subcellularLocation>
        <location evidence="2">Nucleus</location>
    </subcellularLocation>
</comment>
<dbReference type="PROSITE" id="PS50235">
    <property type="entry name" value="USP_3"/>
    <property type="match status" value="1"/>
</dbReference>
<comment type="catalytic activity">
    <reaction evidence="1 14">
        <text>Thiol-dependent hydrolysis of ester, thioester, amide, peptide and isopeptide bonds formed by the C-terminal Gly of ubiquitin (a 76-residue protein attached to proteins as an intracellular targeting signal).</text>
        <dbReference type="EC" id="3.4.19.12"/>
    </reaction>
</comment>
<name>A0A9R0JG40_SPIOL</name>
<keyword evidence="8 14" id="KW-0788">Thiol protease</keyword>
<evidence type="ECO:0000256" key="8">
    <source>
        <dbReference type="ARBA" id="ARBA00022807"/>
    </source>
</evidence>
<evidence type="ECO:0000256" key="12">
    <source>
        <dbReference type="ARBA" id="ARBA00023242"/>
    </source>
</evidence>
<keyword evidence="5" id="KW-0863">Zinc-finger</keyword>
<keyword evidence="7 14" id="KW-0378">Hydrolase</keyword>
<evidence type="ECO:0000256" key="5">
    <source>
        <dbReference type="ARBA" id="ARBA00022771"/>
    </source>
</evidence>
<reference evidence="17" key="1">
    <citation type="journal article" date="2021" name="Nat. Commun.">
        <title>Genomic analyses provide insights into spinach domestication and the genetic basis of agronomic traits.</title>
        <authorList>
            <person name="Cai X."/>
            <person name="Sun X."/>
            <person name="Xu C."/>
            <person name="Sun H."/>
            <person name="Wang X."/>
            <person name="Ge C."/>
            <person name="Zhang Z."/>
            <person name="Wang Q."/>
            <person name="Fei Z."/>
            <person name="Jiao C."/>
            <person name="Wang Q."/>
        </authorList>
    </citation>
    <scope>NUCLEOTIDE SEQUENCE [LARGE SCALE GENOMIC DNA]</scope>
    <source>
        <strain evidence="17">cv. Varoflay</strain>
    </source>
</reference>
<dbReference type="InterPro" id="IPR028889">
    <property type="entry name" value="USP"/>
</dbReference>
<reference evidence="18" key="2">
    <citation type="submission" date="2025-08" db="UniProtKB">
        <authorList>
            <consortium name="RefSeq"/>
        </authorList>
    </citation>
    <scope>IDENTIFICATION</scope>
    <source>
        <tissue evidence="18">Leaf</tissue>
    </source>
</reference>
<dbReference type="RefSeq" id="XP_021867202.1">
    <property type="nucleotide sequence ID" value="XM_022011510.2"/>
</dbReference>
<dbReference type="InterPro" id="IPR018200">
    <property type="entry name" value="USP_CS"/>
</dbReference>
<keyword evidence="17" id="KW-1185">Reference proteome</keyword>
<keyword evidence="6 14" id="KW-0833">Ubl conjugation pathway</keyword>
<dbReference type="Gene3D" id="3.90.70.10">
    <property type="entry name" value="Cysteine proteinases"/>
    <property type="match status" value="1"/>
</dbReference>
<dbReference type="PANTHER" id="PTHR21646">
    <property type="entry name" value="UBIQUITIN CARBOXYL-TERMINAL HYDROLASE"/>
    <property type="match status" value="1"/>
</dbReference>
<comment type="function">
    <text evidence="14">Recognizes and hydrolyzes the peptide bond at the C-terminal Gly of ubiquitin. Involved in the processing of poly-ubiquitin precursors as well as that of ubiquitinated proteins.</text>
</comment>
<dbReference type="Pfam" id="PF00443">
    <property type="entry name" value="UCH"/>
    <property type="match status" value="1"/>
</dbReference>
<dbReference type="PROSITE" id="PS00973">
    <property type="entry name" value="USP_2"/>
    <property type="match status" value="1"/>
</dbReference>
<dbReference type="InterPro" id="IPR050185">
    <property type="entry name" value="Ub_carboxyl-term_hydrolase"/>
</dbReference>
<gene>
    <name evidence="18" type="primary">LOC110805893</name>
</gene>
<protein>
    <recommendedName>
        <fullName evidence="14">Ubiquitin carboxyl-terminal hydrolase</fullName>
        <ecNumber evidence="14">3.4.19.12</ecNumber>
    </recommendedName>
</protein>
<proteinExistence type="inferred from homology"/>
<dbReference type="InterPro" id="IPR038765">
    <property type="entry name" value="Papain-like_cys_pep_sf"/>
</dbReference>
<dbReference type="GO" id="GO:0004843">
    <property type="term" value="F:cysteine-type deubiquitinase activity"/>
    <property type="evidence" value="ECO:0007669"/>
    <property type="project" value="UniProtKB-UniRule"/>
</dbReference>
<evidence type="ECO:0000256" key="15">
    <source>
        <dbReference type="SAM" id="MobiDB-lite"/>
    </source>
</evidence>
<dbReference type="GO" id="GO:0070461">
    <property type="term" value="C:SAGA-type complex"/>
    <property type="evidence" value="ECO:0007669"/>
    <property type="project" value="UniProtKB-ARBA"/>
</dbReference>
<feature type="region of interest" description="Disordered" evidence="15">
    <location>
        <begin position="157"/>
        <end position="191"/>
    </location>
</feature>
<dbReference type="GO" id="GO:0005634">
    <property type="term" value="C:nucleus"/>
    <property type="evidence" value="ECO:0007669"/>
    <property type="project" value="UniProtKB-SubCell"/>
</dbReference>
<evidence type="ECO:0000256" key="7">
    <source>
        <dbReference type="ARBA" id="ARBA00022801"/>
    </source>
</evidence>
<organism evidence="17 18">
    <name type="scientific">Spinacia oleracea</name>
    <name type="common">Spinach</name>
    <dbReference type="NCBI Taxonomy" id="3562"/>
    <lineage>
        <taxon>Eukaryota</taxon>
        <taxon>Viridiplantae</taxon>
        <taxon>Streptophyta</taxon>
        <taxon>Embryophyta</taxon>
        <taxon>Tracheophyta</taxon>
        <taxon>Spermatophyta</taxon>
        <taxon>Magnoliopsida</taxon>
        <taxon>eudicotyledons</taxon>
        <taxon>Gunneridae</taxon>
        <taxon>Pentapetalae</taxon>
        <taxon>Caryophyllales</taxon>
        <taxon>Chenopodiaceae</taxon>
        <taxon>Chenopodioideae</taxon>
        <taxon>Anserineae</taxon>
        <taxon>Spinacia</taxon>
    </lineage>
</organism>
<dbReference type="EC" id="3.4.19.12" evidence="14"/>
<keyword evidence="9" id="KW-0862">Zinc</keyword>
<evidence type="ECO:0000256" key="6">
    <source>
        <dbReference type="ARBA" id="ARBA00022786"/>
    </source>
</evidence>
<dbReference type="FunFam" id="3.90.70.10:FF:000089">
    <property type="entry name" value="Ubiquitinyl hydrolase 1"/>
    <property type="match status" value="1"/>
</dbReference>
<dbReference type="GO" id="GO:0006508">
    <property type="term" value="P:proteolysis"/>
    <property type="evidence" value="ECO:0007669"/>
    <property type="project" value="UniProtKB-KW"/>
</dbReference>
<dbReference type="Proteomes" id="UP000813463">
    <property type="component" value="Chromosome 2"/>
</dbReference>
<dbReference type="OrthoDB" id="47475at2759"/>
<keyword evidence="4" id="KW-0479">Metal-binding</keyword>
<dbReference type="SUPFAM" id="SSF57850">
    <property type="entry name" value="RING/U-box"/>
    <property type="match status" value="1"/>
</dbReference>
<dbReference type="SUPFAM" id="SSF54001">
    <property type="entry name" value="Cysteine proteinases"/>
    <property type="match status" value="1"/>
</dbReference>
<dbReference type="Pfam" id="PF02148">
    <property type="entry name" value="zf-UBP"/>
    <property type="match status" value="1"/>
</dbReference>
<feature type="domain" description="USP" evidence="16">
    <location>
        <begin position="203"/>
        <end position="579"/>
    </location>
</feature>
<dbReference type="InterPro" id="IPR013083">
    <property type="entry name" value="Znf_RING/FYVE/PHD"/>
</dbReference>
<evidence type="ECO:0000313" key="18">
    <source>
        <dbReference type="RefSeq" id="XP_021867202.1"/>
    </source>
</evidence>
<dbReference type="Gene3D" id="3.30.40.10">
    <property type="entry name" value="Zinc/RING finger domain, C3HC4 (zinc finger)"/>
    <property type="match status" value="1"/>
</dbReference>
<evidence type="ECO:0000259" key="16">
    <source>
        <dbReference type="PROSITE" id="PS50235"/>
    </source>
</evidence>
<dbReference type="PANTHER" id="PTHR21646:SF33">
    <property type="entry name" value="UBIQUITIN CARBOXYL-TERMINAL HYDROLASE 22"/>
    <property type="match status" value="1"/>
</dbReference>
<dbReference type="AlphaFoldDB" id="A0A9R0JG40"/>
<dbReference type="InterPro" id="IPR001607">
    <property type="entry name" value="Znf_UBP"/>
</dbReference>
<evidence type="ECO:0000313" key="17">
    <source>
        <dbReference type="Proteomes" id="UP000813463"/>
    </source>
</evidence>
<dbReference type="GO" id="GO:0016579">
    <property type="term" value="P:protein deubiquitination"/>
    <property type="evidence" value="ECO:0007669"/>
    <property type="project" value="InterPro"/>
</dbReference>
<evidence type="ECO:0000256" key="13">
    <source>
        <dbReference type="ARBA" id="ARBA00038490"/>
    </source>
</evidence>
<feature type="compositionally biased region" description="Polar residues" evidence="15">
    <location>
        <begin position="162"/>
        <end position="175"/>
    </location>
</feature>
<evidence type="ECO:0000256" key="2">
    <source>
        <dbReference type="ARBA" id="ARBA00004123"/>
    </source>
</evidence>
<keyword evidence="11" id="KW-0804">Transcription</keyword>
<dbReference type="InterPro" id="IPR001394">
    <property type="entry name" value="Peptidase_C19_UCH"/>
</dbReference>
<sequence length="593" mass="66933">MSRMKNISSPTPPNPCPHLADFKSKHGPTPFMGLQHCIQTRPMGRASIFRAENELPRCSSCPTTRRQRLYACVTCAVVSCHVHARSHSHAIAVDVDRAELFCCRCGDQVYDSDFDAAVLAASLPPLGEFQSLPPPPPLLPWKRRRVEYRSWEPSATERQLIGENSTPLSAVSAQPPQAEPGTMQGGDPGSAPCPGLGLPLGLKGLNNLGSTCFMNSVLQALVHTPPFRNYFLSDRHNRYFCQKRRNGNGLRKGRKASSENGNEDWKMNLCLACDMDALFSAAFSGDRSPFSPAKLLYSWWQHAANLATYEQQDAHEFFISMLDGIHEKVKDRSKMQSQGGDCCIAHRVFSGILRSDVMCMVCGFTSTTYDPCVDISLDLEPNYLPKVRPQKSKKSSNSETDTIDLNLNSRTSSLTRCLDRFTRPEKLGADQKFFCQQCQERQESLKQMSIRKLPLVSCFHIKRFEHSSLRNTASKLDRYLQFPFSLDMSPYLSSSILRSRFGNRISSFKEEHQDVYDELSSEFELFAVITHTGKLNAGHYVTYLRLSNQWYKCDDAWITQVSESIVRAAQGYMIFYVQKTFYYKASQTPLPSC</sequence>
<dbReference type="PROSITE" id="PS00972">
    <property type="entry name" value="USP_1"/>
    <property type="match status" value="1"/>
</dbReference>
<evidence type="ECO:0000256" key="9">
    <source>
        <dbReference type="ARBA" id="ARBA00022833"/>
    </source>
</evidence>
<evidence type="ECO:0000256" key="10">
    <source>
        <dbReference type="ARBA" id="ARBA00023015"/>
    </source>
</evidence>
<dbReference type="KEGG" id="soe:110805893"/>
<keyword evidence="12" id="KW-0539">Nucleus</keyword>
<evidence type="ECO:0000256" key="1">
    <source>
        <dbReference type="ARBA" id="ARBA00000707"/>
    </source>
</evidence>
<evidence type="ECO:0000256" key="4">
    <source>
        <dbReference type="ARBA" id="ARBA00022723"/>
    </source>
</evidence>
<keyword evidence="10" id="KW-0805">Transcription regulation</keyword>
<keyword evidence="3 14" id="KW-0645">Protease</keyword>
<evidence type="ECO:0000256" key="3">
    <source>
        <dbReference type="ARBA" id="ARBA00022670"/>
    </source>
</evidence>
<dbReference type="GeneID" id="110805893"/>
<dbReference type="GO" id="GO:0008270">
    <property type="term" value="F:zinc ion binding"/>
    <property type="evidence" value="ECO:0007669"/>
    <property type="project" value="UniProtKB-KW"/>
</dbReference>
<evidence type="ECO:0000256" key="11">
    <source>
        <dbReference type="ARBA" id="ARBA00023163"/>
    </source>
</evidence>